<dbReference type="RefSeq" id="WP_260218089.1">
    <property type="nucleotide sequence ID" value="NZ_JAJAGO010000005.1"/>
</dbReference>
<keyword evidence="3" id="KW-1185">Reference proteome</keyword>
<comment type="caution">
    <text evidence="2">The sequence shown here is derived from an EMBL/GenBank/DDBJ whole genome shotgun (WGS) entry which is preliminary data.</text>
</comment>
<dbReference type="Proteomes" id="UP001156389">
    <property type="component" value="Unassembled WGS sequence"/>
</dbReference>
<dbReference type="EMBL" id="JAJAGO010000005">
    <property type="protein sequence ID" value="MCT2590774.1"/>
    <property type="molecule type" value="Genomic_DNA"/>
</dbReference>
<feature type="domain" description="Rad50/SbcC-type AAA" evidence="1">
    <location>
        <begin position="15"/>
        <end position="50"/>
    </location>
</feature>
<dbReference type="GO" id="GO:0005524">
    <property type="term" value="F:ATP binding"/>
    <property type="evidence" value="ECO:0007669"/>
    <property type="project" value="UniProtKB-KW"/>
</dbReference>
<organism evidence="2 3">
    <name type="scientific">Streptomyces gossypii</name>
    <dbReference type="NCBI Taxonomy" id="2883101"/>
    <lineage>
        <taxon>Bacteria</taxon>
        <taxon>Bacillati</taxon>
        <taxon>Actinomycetota</taxon>
        <taxon>Actinomycetes</taxon>
        <taxon>Kitasatosporales</taxon>
        <taxon>Streptomycetaceae</taxon>
        <taxon>Streptomyces</taxon>
    </lineage>
</organism>
<dbReference type="Gene3D" id="3.40.50.300">
    <property type="entry name" value="P-loop containing nucleotide triphosphate hydrolases"/>
    <property type="match status" value="1"/>
</dbReference>
<dbReference type="InterPro" id="IPR038729">
    <property type="entry name" value="Rad50/SbcC_AAA"/>
</dbReference>
<evidence type="ECO:0000313" key="3">
    <source>
        <dbReference type="Proteomes" id="UP001156389"/>
    </source>
</evidence>
<name>A0ABT2JSB3_9ACTN</name>
<keyword evidence="2" id="KW-0067">ATP-binding</keyword>
<reference evidence="2 3" key="1">
    <citation type="submission" date="2021-10" db="EMBL/GenBank/DDBJ databases">
        <title>Streptomyces gossypii sp. nov., isolated from soil collected from cotton field.</title>
        <authorList>
            <person name="Ge X."/>
            <person name="Chen X."/>
            <person name="Liu W."/>
        </authorList>
    </citation>
    <scope>NUCLEOTIDE SEQUENCE [LARGE SCALE GENOMIC DNA]</scope>
    <source>
        <strain evidence="2 3">N2-109</strain>
    </source>
</reference>
<keyword evidence="2" id="KW-0547">Nucleotide-binding</keyword>
<proteinExistence type="predicted"/>
<evidence type="ECO:0000313" key="2">
    <source>
        <dbReference type="EMBL" id="MCT2590774.1"/>
    </source>
</evidence>
<accession>A0ABT2JSB3</accession>
<gene>
    <name evidence="2" type="ORF">LHJ74_12775</name>
</gene>
<dbReference type="SUPFAM" id="SSF52540">
    <property type="entry name" value="P-loop containing nucleoside triphosphate hydrolases"/>
    <property type="match status" value="1"/>
</dbReference>
<dbReference type="Pfam" id="PF13476">
    <property type="entry name" value="AAA_23"/>
    <property type="match status" value="1"/>
</dbReference>
<sequence length="388" mass="40828">MDPTPAVFPSAVVTELRLSAFRSHRGRTVKLAPLTLFTGASGSGKSSLLEGYEALARLGDGAELGQVFGEVRGGPSAYVPQGARADPQGRRGFRLGCTVDGRVGPVRIDLAVQAEPELRIAGERLTASDGRTLLSTALRDPGRRSVQAEWHTAGATGVTRAPLPDDRLATALLPLRVAGTTAGQRRVLAAAEQVVYALRAAFPCDPRPERMRNAVALTDALLRGGCDNFAAVLRRTHAESGSRHAALVDAVRAGCAGPVGGLVARDDRQRAALVRVFVERGETRYTPAEWLGDGELRYMALALVLLAGPDALTAEGVAEEPYGRQALTVLADGLDCGLDQRQTRELLALAGRMCARGHVRLIGTLQGVGTLRGTAEVPEAALVDLGSD</sequence>
<dbReference type="InterPro" id="IPR027417">
    <property type="entry name" value="P-loop_NTPase"/>
</dbReference>
<protein>
    <submittedName>
        <fullName evidence="2">ATP-binding protein</fullName>
    </submittedName>
</protein>
<evidence type="ECO:0000259" key="1">
    <source>
        <dbReference type="Pfam" id="PF13476"/>
    </source>
</evidence>